<keyword evidence="2" id="KW-0812">Transmembrane</keyword>
<sequence>MDSFNTPRFFYLAILLGALIFYMVVANRRALGQMIRHAILWALLFIGVMAGYGLWQELSPRLAPVQITHGNGVIEIPKDRSGHFVLIAEVNGEPIEFLVDTGATTVVLSRSDAEKSGIDLDNLAFTGIANTANGTVETAAIKIDTLNVGGVQDDNVRAYVTGGELFGSLLGMSYLQRFEKIEITREKLILTR</sequence>
<dbReference type="Gene3D" id="2.40.70.10">
    <property type="entry name" value="Acid Proteases"/>
    <property type="match status" value="1"/>
</dbReference>
<dbReference type="NCBIfam" id="TIGR02281">
    <property type="entry name" value="clan_AA_DTGA"/>
    <property type="match status" value="1"/>
</dbReference>
<proteinExistence type="predicted"/>
<dbReference type="Proteomes" id="UP000193307">
    <property type="component" value="Unassembled WGS sequence"/>
</dbReference>
<reference evidence="4 5" key="1">
    <citation type="submission" date="2017-03" db="EMBL/GenBank/DDBJ databases">
        <authorList>
            <person name="Afonso C.L."/>
            <person name="Miller P.J."/>
            <person name="Scott M.A."/>
            <person name="Spackman E."/>
            <person name="Goraichik I."/>
            <person name="Dimitrov K.M."/>
            <person name="Suarez D.L."/>
            <person name="Swayne D.E."/>
        </authorList>
    </citation>
    <scope>NUCLEOTIDE SEQUENCE [LARGE SCALE GENOMIC DNA]</scope>
    <source>
        <strain evidence="4 5">CECT 7971</strain>
    </source>
</reference>
<dbReference type="RefSeq" id="WP_085847614.1">
    <property type="nucleotide sequence ID" value="NZ_FNZV01000017.1"/>
</dbReference>
<dbReference type="OrthoDB" id="7595324at2"/>
<dbReference type="InterPro" id="IPR011969">
    <property type="entry name" value="Clan_AA_Asp_peptidase_C"/>
</dbReference>
<dbReference type="AlphaFoldDB" id="A0A1Y5RR71"/>
<evidence type="ECO:0000256" key="2">
    <source>
        <dbReference type="SAM" id="Phobius"/>
    </source>
</evidence>
<evidence type="ECO:0000259" key="3">
    <source>
        <dbReference type="PROSITE" id="PS50175"/>
    </source>
</evidence>
<evidence type="ECO:0000313" key="4">
    <source>
        <dbReference type="EMBL" id="SLN22549.1"/>
    </source>
</evidence>
<accession>A0A1Y5RR71</accession>
<feature type="transmembrane region" description="Helical" evidence="2">
    <location>
        <begin position="6"/>
        <end position="26"/>
    </location>
</feature>
<organism evidence="4 5">
    <name type="scientific">Pacificibacter marinus</name>
    <dbReference type="NCBI Taxonomy" id="658057"/>
    <lineage>
        <taxon>Bacteria</taxon>
        <taxon>Pseudomonadati</taxon>
        <taxon>Pseudomonadota</taxon>
        <taxon>Alphaproteobacteria</taxon>
        <taxon>Rhodobacterales</taxon>
        <taxon>Roseobacteraceae</taxon>
        <taxon>Pacificibacter</taxon>
    </lineage>
</organism>
<feature type="transmembrane region" description="Helical" evidence="2">
    <location>
        <begin position="38"/>
        <end position="55"/>
    </location>
</feature>
<dbReference type="PROSITE" id="PS50175">
    <property type="entry name" value="ASP_PROT_RETROV"/>
    <property type="match status" value="1"/>
</dbReference>
<keyword evidence="5" id="KW-1185">Reference proteome</keyword>
<dbReference type="InterPro" id="IPR001969">
    <property type="entry name" value="Aspartic_peptidase_AS"/>
</dbReference>
<dbReference type="GO" id="GO:0004190">
    <property type="term" value="F:aspartic-type endopeptidase activity"/>
    <property type="evidence" value="ECO:0007669"/>
    <property type="project" value="InterPro"/>
</dbReference>
<dbReference type="PROSITE" id="PS00141">
    <property type="entry name" value="ASP_PROTEASE"/>
    <property type="match status" value="1"/>
</dbReference>
<keyword evidence="1" id="KW-0378">Hydrolase</keyword>
<dbReference type="GO" id="GO:0006508">
    <property type="term" value="P:proteolysis"/>
    <property type="evidence" value="ECO:0007669"/>
    <property type="project" value="InterPro"/>
</dbReference>
<name>A0A1Y5RR71_9RHOB</name>
<dbReference type="STRING" id="658057.SAMN04488032_11740"/>
<dbReference type="SUPFAM" id="SSF50630">
    <property type="entry name" value="Acid proteases"/>
    <property type="match status" value="1"/>
</dbReference>
<evidence type="ECO:0000313" key="5">
    <source>
        <dbReference type="Proteomes" id="UP000193307"/>
    </source>
</evidence>
<dbReference type="CDD" id="cd05483">
    <property type="entry name" value="retropepsin_like_bacteria"/>
    <property type="match status" value="1"/>
</dbReference>
<feature type="domain" description="Peptidase A2" evidence="3">
    <location>
        <begin position="95"/>
        <end position="128"/>
    </location>
</feature>
<keyword evidence="2" id="KW-1133">Transmembrane helix</keyword>
<gene>
    <name evidence="4" type="ORF">PAM7971_00689</name>
</gene>
<dbReference type="Pfam" id="PF13975">
    <property type="entry name" value="gag-asp_proteas"/>
    <property type="match status" value="1"/>
</dbReference>
<dbReference type="InterPro" id="IPR034122">
    <property type="entry name" value="Retropepsin-like_bacterial"/>
</dbReference>
<dbReference type="EMBL" id="FWFW01000002">
    <property type="protein sequence ID" value="SLN22549.1"/>
    <property type="molecule type" value="Genomic_DNA"/>
</dbReference>
<dbReference type="InterPro" id="IPR021109">
    <property type="entry name" value="Peptidase_aspartic_dom_sf"/>
</dbReference>
<evidence type="ECO:0000256" key="1">
    <source>
        <dbReference type="ARBA" id="ARBA00022801"/>
    </source>
</evidence>
<protein>
    <recommendedName>
        <fullName evidence="3">Peptidase A2 domain-containing protein</fullName>
    </recommendedName>
</protein>
<keyword evidence="2" id="KW-0472">Membrane</keyword>
<dbReference type="InterPro" id="IPR001995">
    <property type="entry name" value="Peptidase_A2_cat"/>
</dbReference>